<dbReference type="EMBL" id="JACNJH010000262">
    <property type="protein sequence ID" value="MBC8363149.1"/>
    <property type="molecule type" value="Genomic_DNA"/>
</dbReference>
<comment type="caution">
    <text evidence="2">The sequence shown here is derived from an EMBL/GenBank/DDBJ whole genome shotgun (WGS) entry which is preliminary data.</text>
</comment>
<gene>
    <name evidence="2" type="ORF">H8E23_17325</name>
</gene>
<keyword evidence="1" id="KW-0472">Membrane</keyword>
<dbReference type="NCBIfam" id="NF041766">
    <property type="entry name" value="choice_anch_U"/>
    <property type="match status" value="1"/>
</dbReference>
<sequence length="318" mass="35236">MMTKTTKRFFTRILWTGLIPALLLIAAIPRSATGISFGEDLEKPRPEFVREGNKITAKLIPRAKSTSVLIHFKAAGGNLAEVEGMDFAEAKHPGVDNKDFKSELFVIKINQITPGAEVKVSITSAFFTSSTQFWVFNKQLKAPWTNAEAQNLSHPDLVQELVIAVKDGGPFDSDGVADGRITFVGGVKDSFWGYALGTLFIRFFGIFLVLGVLMIGMILSGKIFQLVDKKAFAAEKRIEPQFGAAQEDVGPAEIEEKVSPELATAVSLALHMHFSSLRCQEPVYFFTPEVTPWARQGRERLMNARFAILNRGNRLQNR</sequence>
<evidence type="ECO:0000256" key="1">
    <source>
        <dbReference type="SAM" id="Phobius"/>
    </source>
</evidence>
<keyword evidence="1" id="KW-1133">Transmembrane helix</keyword>
<protein>
    <submittedName>
        <fullName evidence="2">OadG family protein</fullName>
    </submittedName>
</protein>
<evidence type="ECO:0000313" key="2">
    <source>
        <dbReference type="EMBL" id="MBC8363149.1"/>
    </source>
</evidence>
<name>A0A8J6NQQ0_9BACT</name>
<dbReference type="AlphaFoldDB" id="A0A8J6NQQ0"/>
<evidence type="ECO:0000313" key="3">
    <source>
        <dbReference type="Proteomes" id="UP000603434"/>
    </source>
</evidence>
<dbReference type="Proteomes" id="UP000603434">
    <property type="component" value="Unassembled WGS sequence"/>
</dbReference>
<organism evidence="2 3">
    <name type="scientific">Candidatus Desulfatibia profunda</name>
    <dbReference type="NCBI Taxonomy" id="2841695"/>
    <lineage>
        <taxon>Bacteria</taxon>
        <taxon>Pseudomonadati</taxon>
        <taxon>Thermodesulfobacteriota</taxon>
        <taxon>Desulfobacteria</taxon>
        <taxon>Desulfobacterales</taxon>
        <taxon>Desulfobacterales incertae sedis</taxon>
        <taxon>Candidatus Desulfatibia</taxon>
    </lineage>
</organism>
<feature type="transmembrane region" description="Helical" evidence="1">
    <location>
        <begin position="191"/>
        <end position="219"/>
    </location>
</feature>
<reference evidence="2 3" key="1">
    <citation type="submission" date="2020-08" db="EMBL/GenBank/DDBJ databases">
        <title>Bridging the membrane lipid divide: bacteria of the FCB group superphylum have the potential to synthesize archaeal ether lipids.</title>
        <authorList>
            <person name="Villanueva L."/>
            <person name="Von Meijenfeldt F.A.B."/>
            <person name="Westbye A.B."/>
            <person name="Yadav S."/>
            <person name="Hopmans E.C."/>
            <person name="Dutilh B.E."/>
            <person name="Sinninghe Damste J.S."/>
        </authorList>
    </citation>
    <scope>NUCLEOTIDE SEQUENCE [LARGE SCALE GENOMIC DNA]</scope>
    <source>
        <strain evidence="2">NIOZ-UU30</strain>
    </source>
</reference>
<accession>A0A8J6NQQ0</accession>
<proteinExistence type="predicted"/>
<dbReference type="InterPro" id="IPR053784">
    <property type="entry name" value="Choice_anch_U_dom"/>
</dbReference>
<keyword evidence="1" id="KW-0812">Transmembrane</keyword>